<organism evidence="1 2">
    <name type="scientific">Dibothriocephalus latus</name>
    <name type="common">Fish tapeworm</name>
    <name type="synonym">Diphyllobothrium latum</name>
    <dbReference type="NCBI Taxonomy" id="60516"/>
    <lineage>
        <taxon>Eukaryota</taxon>
        <taxon>Metazoa</taxon>
        <taxon>Spiralia</taxon>
        <taxon>Lophotrochozoa</taxon>
        <taxon>Platyhelminthes</taxon>
        <taxon>Cestoda</taxon>
        <taxon>Eucestoda</taxon>
        <taxon>Diphyllobothriidea</taxon>
        <taxon>Diphyllobothriidae</taxon>
        <taxon>Dibothriocephalus</taxon>
    </lineage>
</organism>
<sequence>MCASQIWNDVMLLDPRVQIAGFIFLMDMSNMQLRELQQMSDQNVSELSCKYFQVMVLKEGLQQAYDAVAGLQDVMPKEYGGQNATTDEIYGWLQHVLFV</sequence>
<name>A0A3P7R0M7_DIBLA</name>
<dbReference type="InterPro" id="IPR036865">
    <property type="entry name" value="CRAL-TRIO_dom_sf"/>
</dbReference>
<evidence type="ECO:0000313" key="1">
    <source>
        <dbReference type="EMBL" id="VDN36746.1"/>
    </source>
</evidence>
<dbReference type="AlphaFoldDB" id="A0A3P7R0M7"/>
<dbReference type="Proteomes" id="UP000281553">
    <property type="component" value="Unassembled WGS sequence"/>
</dbReference>
<reference evidence="1 2" key="1">
    <citation type="submission" date="2018-11" db="EMBL/GenBank/DDBJ databases">
        <authorList>
            <consortium name="Pathogen Informatics"/>
        </authorList>
    </citation>
    <scope>NUCLEOTIDE SEQUENCE [LARGE SCALE GENOMIC DNA]</scope>
</reference>
<keyword evidence="2" id="KW-1185">Reference proteome</keyword>
<protein>
    <submittedName>
        <fullName evidence="1">Uncharacterized protein</fullName>
    </submittedName>
</protein>
<proteinExistence type="predicted"/>
<dbReference type="OrthoDB" id="7837562at2759"/>
<dbReference type="EMBL" id="UYRU01089465">
    <property type="protein sequence ID" value="VDN36746.1"/>
    <property type="molecule type" value="Genomic_DNA"/>
</dbReference>
<dbReference type="SUPFAM" id="SSF52087">
    <property type="entry name" value="CRAL/TRIO domain"/>
    <property type="match status" value="1"/>
</dbReference>
<accession>A0A3P7R0M7</accession>
<gene>
    <name evidence="1" type="ORF">DILT_LOCUS17119</name>
</gene>
<evidence type="ECO:0000313" key="2">
    <source>
        <dbReference type="Proteomes" id="UP000281553"/>
    </source>
</evidence>